<comment type="caution">
    <text evidence="1">The sequence shown here is derived from an EMBL/GenBank/DDBJ whole genome shotgun (WGS) entry which is preliminary data.</text>
</comment>
<evidence type="ECO:0000313" key="2">
    <source>
        <dbReference type="EMBL" id="GFY22847.1"/>
    </source>
</evidence>
<dbReference type="EMBL" id="BMAU01021361">
    <property type="protein sequence ID" value="GFY22846.1"/>
    <property type="molecule type" value="Genomic_DNA"/>
</dbReference>
<name>A0A8X7B842_TRICX</name>
<keyword evidence="3" id="KW-1185">Reference proteome</keyword>
<reference evidence="1" key="1">
    <citation type="submission" date="2020-08" db="EMBL/GenBank/DDBJ databases">
        <title>Multicomponent nature underlies the extraordinary mechanical properties of spider dragline silk.</title>
        <authorList>
            <person name="Kono N."/>
            <person name="Nakamura H."/>
            <person name="Mori M."/>
            <person name="Yoshida Y."/>
            <person name="Ohtoshi R."/>
            <person name="Malay A.D."/>
            <person name="Moran D.A.P."/>
            <person name="Tomita M."/>
            <person name="Numata K."/>
            <person name="Arakawa K."/>
        </authorList>
    </citation>
    <scope>NUCLEOTIDE SEQUENCE</scope>
</reference>
<dbReference type="AlphaFoldDB" id="A0A8X7B842"/>
<gene>
    <name evidence="1" type="ORF">TNCV_2181071</name>
    <name evidence="2" type="ORF">TNCV_2181081</name>
</gene>
<organism evidence="1 3">
    <name type="scientific">Trichonephila clavipes</name>
    <name type="common">Golden silk orbweaver</name>
    <name type="synonym">Nephila clavipes</name>
    <dbReference type="NCBI Taxonomy" id="2585209"/>
    <lineage>
        <taxon>Eukaryota</taxon>
        <taxon>Metazoa</taxon>
        <taxon>Ecdysozoa</taxon>
        <taxon>Arthropoda</taxon>
        <taxon>Chelicerata</taxon>
        <taxon>Arachnida</taxon>
        <taxon>Araneae</taxon>
        <taxon>Araneomorphae</taxon>
        <taxon>Entelegynae</taxon>
        <taxon>Araneoidea</taxon>
        <taxon>Nephilidae</taxon>
        <taxon>Trichonephila</taxon>
    </lineage>
</organism>
<sequence>MFLGLQRSEMEIVSSLNRPQALSASTTKNRKKAKRRYRLNTCERDYWSDAETVALYSGEKYYSTKLLPKVEILFTLCGQ</sequence>
<proteinExistence type="predicted"/>
<dbReference type="EMBL" id="BMAU01021361">
    <property type="protein sequence ID" value="GFY22847.1"/>
    <property type="molecule type" value="Genomic_DNA"/>
</dbReference>
<evidence type="ECO:0000313" key="1">
    <source>
        <dbReference type="EMBL" id="GFY22846.1"/>
    </source>
</evidence>
<evidence type="ECO:0000313" key="3">
    <source>
        <dbReference type="Proteomes" id="UP000887159"/>
    </source>
</evidence>
<accession>A0A8X7B842</accession>
<protein>
    <submittedName>
        <fullName evidence="1">Uncharacterized protein</fullName>
    </submittedName>
</protein>
<dbReference type="Proteomes" id="UP000887159">
    <property type="component" value="Unassembled WGS sequence"/>
</dbReference>